<proteinExistence type="predicted"/>
<feature type="transmembrane region" description="Helical" evidence="1">
    <location>
        <begin position="845"/>
        <end position="868"/>
    </location>
</feature>
<feature type="transmembrane region" description="Helical" evidence="1">
    <location>
        <begin position="79"/>
        <end position="96"/>
    </location>
</feature>
<feature type="transmembrane region" description="Helical" evidence="1">
    <location>
        <begin position="226"/>
        <end position="246"/>
    </location>
</feature>
<dbReference type="Pfam" id="PF09586">
    <property type="entry name" value="YfhO"/>
    <property type="match status" value="1"/>
</dbReference>
<feature type="transmembrane region" description="Helical" evidence="1">
    <location>
        <begin position="408"/>
        <end position="430"/>
    </location>
</feature>
<dbReference type="RefSeq" id="WP_056980014.1">
    <property type="nucleotide sequence ID" value="NZ_AZFZ01000006.1"/>
</dbReference>
<dbReference type="PATRIC" id="fig|1423786.4.peg.2525"/>
<keyword evidence="1" id="KW-0472">Membrane</keyword>
<feature type="transmembrane region" description="Helical" evidence="1">
    <location>
        <begin position="155"/>
        <end position="174"/>
    </location>
</feature>
<gene>
    <name evidence="2" type="ORF">FD47_GL002407</name>
</gene>
<dbReference type="PANTHER" id="PTHR38454">
    <property type="entry name" value="INTEGRAL MEMBRANE PROTEIN-RELATED"/>
    <property type="match status" value="1"/>
</dbReference>
<feature type="transmembrane region" description="Helical" evidence="1">
    <location>
        <begin position="129"/>
        <end position="148"/>
    </location>
</feature>
<feature type="transmembrane region" description="Helical" evidence="1">
    <location>
        <begin position="442"/>
        <end position="466"/>
    </location>
</feature>
<name>A0A0R1YRE6_9LACO</name>
<dbReference type="Proteomes" id="UP000051010">
    <property type="component" value="Unassembled WGS sequence"/>
</dbReference>
<feature type="transmembrane region" description="Helical" evidence="1">
    <location>
        <begin position="380"/>
        <end position="402"/>
    </location>
</feature>
<feature type="transmembrane region" description="Helical" evidence="1">
    <location>
        <begin position="103"/>
        <end position="123"/>
    </location>
</feature>
<evidence type="ECO:0000256" key="1">
    <source>
        <dbReference type="SAM" id="Phobius"/>
    </source>
</evidence>
<feature type="transmembrane region" description="Helical" evidence="1">
    <location>
        <begin position="7"/>
        <end position="25"/>
    </location>
</feature>
<feature type="transmembrane region" description="Helical" evidence="1">
    <location>
        <begin position="323"/>
        <end position="346"/>
    </location>
</feature>
<feature type="transmembrane region" description="Helical" evidence="1">
    <location>
        <begin position="194"/>
        <end position="214"/>
    </location>
</feature>
<evidence type="ECO:0000313" key="3">
    <source>
        <dbReference type="Proteomes" id="UP000051010"/>
    </source>
</evidence>
<feature type="transmembrane region" description="Helical" evidence="1">
    <location>
        <begin position="352"/>
        <end position="373"/>
    </location>
</feature>
<keyword evidence="1" id="KW-1133">Transmembrane helix</keyword>
<comment type="caution">
    <text evidence="2">The sequence shown here is derived from an EMBL/GenBank/DDBJ whole genome shotgun (WGS) entry which is preliminary data.</text>
</comment>
<protein>
    <submittedName>
        <fullName evidence="2">Integral membrane protein</fullName>
    </submittedName>
</protein>
<sequence length="883" mass="99365">MKSKRLTLFLSFLVPTLIVTGYFIYRGFAPFGSSSVMTVDMGQQYVDFFSYFRTTLLHDPSGFFYSFGKALGGDMLGTWSYYLMSPFNLLLLLFPLSKLPSVVAIITILKYAFAGLTSAILFIKTRPQINGWITVGFATTYSLIGWMVANQLNILWVDGVILLPLIFLGLNQLLKGQSTKLYIISLAAVLMINYYIGWMIAIFVGAYTVIFTLCKAYETTQSYLKVFLKWLGASLVSGVLAAWILIPTFKALASSKMGVQQLIFAFKFEYNPLNMIAKFVNGAFDFTQLPKGTPNIFVGSAVLILFLYSFFSPTINRRRKIANGLLTAFLVLSMSFQPLDVIWHGMAAPVWYPYRFSFVFSFLLIVIAFEALADILANGVVWWGFASSLGLMVLGFIYILIILKKLTFLTPLKLVITVIFLLITAGLLFAWQRYPQKRFFPLLLCVVMAAEMGTNFVTSLNGLSYLPNANYTEFSKLIRQASTKANKMDPNFHRIAETFNRTRNDPFTGNFNGGSVFSSTLETSTTQFFNNMGNPSDVYYAVYANGTTFTDSLLSMKYYFTARKVTGANETRKSLNYLVPLTSRPDLNNYPVKAQTDLINIHENPNALPLGFMTRAQYMFPINNMADPISYQTEIASQLDPTVKNIFTPIPITHVKYDNAYPLVNISNGVIRKRDKTEPASLDITVPVQKHHSYYVSLGPRMSQQAFTYQVNGKTLQQYRASAKDTLLNLSSVKGTDKTIHFKILANVNRAPLQNVYLYSVDNTKVATFANHLKQNPYRITKYTNSEITGTINSPRDNGTMVTTIPYSKGWHASVDGRTVTPKQWAHEFMAINLGKGHHVVKFTYFPLGLSLGLTISLTTLGLIILFLGFQIYKRRRSTTHTE</sequence>
<feature type="transmembrane region" description="Helical" evidence="1">
    <location>
        <begin position="294"/>
        <end position="311"/>
    </location>
</feature>
<dbReference type="PANTHER" id="PTHR38454:SF1">
    <property type="entry name" value="INTEGRAL MEMBRANE PROTEIN"/>
    <property type="match status" value="1"/>
</dbReference>
<dbReference type="InterPro" id="IPR018580">
    <property type="entry name" value="Uncharacterised_YfhO"/>
</dbReference>
<keyword evidence="1" id="KW-0812">Transmembrane</keyword>
<evidence type="ECO:0000313" key="2">
    <source>
        <dbReference type="EMBL" id="KRM45086.1"/>
    </source>
</evidence>
<dbReference type="EMBL" id="AZFZ01000006">
    <property type="protein sequence ID" value="KRM45086.1"/>
    <property type="molecule type" value="Genomic_DNA"/>
</dbReference>
<organism evidence="2 3">
    <name type="scientific">Lentilactobacillus parafarraginis DSM 18390 = JCM 14109</name>
    <dbReference type="NCBI Taxonomy" id="1423786"/>
    <lineage>
        <taxon>Bacteria</taxon>
        <taxon>Bacillati</taxon>
        <taxon>Bacillota</taxon>
        <taxon>Bacilli</taxon>
        <taxon>Lactobacillales</taxon>
        <taxon>Lactobacillaceae</taxon>
        <taxon>Lentilactobacillus</taxon>
    </lineage>
</organism>
<reference evidence="2 3" key="1">
    <citation type="journal article" date="2015" name="Genome Announc.">
        <title>Expanding the biotechnology potential of lactobacilli through comparative genomics of 213 strains and associated genera.</title>
        <authorList>
            <person name="Sun Z."/>
            <person name="Harris H.M."/>
            <person name="McCann A."/>
            <person name="Guo C."/>
            <person name="Argimon S."/>
            <person name="Zhang W."/>
            <person name="Yang X."/>
            <person name="Jeffery I.B."/>
            <person name="Cooney J.C."/>
            <person name="Kagawa T.F."/>
            <person name="Liu W."/>
            <person name="Song Y."/>
            <person name="Salvetti E."/>
            <person name="Wrobel A."/>
            <person name="Rasinkangas P."/>
            <person name="Parkhill J."/>
            <person name="Rea M.C."/>
            <person name="O'Sullivan O."/>
            <person name="Ritari J."/>
            <person name="Douillard F.P."/>
            <person name="Paul Ross R."/>
            <person name="Yang R."/>
            <person name="Briner A.E."/>
            <person name="Felis G.E."/>
            <person name="de Vos W.M."/>
            <person name="Barrangou R."/>
            <person name="Klaenhammer T.R."/>
            <person name="Caufield P.W."/>
            <person name="Cui Y."/>
            <person name="Zhang H."/>
            <person name="O'Toole P.W."/>
        </authorList>
    </citation>
    <scope>NUCLEOTIDE SEQUENCE [LARGE SCALE GENOMIC DNA]</scope>
    <source>
        <strain evidence="2 3">DSM 18390</strain>
    </source>
</reference>
<dbReference type="AlphaFoldDB" id="A0A0R1YRE6"/>
<accession>A0A0R1YRE6</accession>